<reference evidence="5 6" key="1">
    <citation type="journal article" date="2016" name="Mol. Biol. Evol.">
        <title>Comparative Genomics of Early-Diverging Mushroom-Forming Fungi Provides Insights into the Origins of Lignocellulose Decay Capabilities.</title>
        <authorList>
            <person name="Nagy L.G."/>
            <person name="Riley R."/>
            <person name="Tritt A."/>
            <person name="Adam C."/>
            <person name="Daum C."/>
            <person name="Floudas D."/>
            <person name="Sun H."/>
            <person name="Yadav J.S."/>
            <person name="Pangilinan J."/>
            <person name="Larsson K.H."/>
            <person name="Matsuura K."/>
            <person name="Barry K."/>
            <person name="Labutti K."/>
            <person name="Kuo R."/>
            <person name="Ohm R.A."/>
            <person name="Bhattacharya S.S."/>
            <person name="Shirouzu T."/>
            <person name="Yoshinaga Y."/>
            <person name="Martin F.M."/>
            <person name="Grigoriev I.V."/>
            <person name="Hibbett D.S."/>
        </authorList>
    </citation>
    <scope>NUCLEOTIDE SEQUENCE [LARGE SCALE GENOMIC DNA]</scope>
    <source>
        <strain evidence="5 6">HHB12029</strain>
    </source>
</reference>
<dbReference type="OrthoDB" id="2014201at2759"/>
<keyword evidence="4" id="KW-0479">Metal-binding</keyword>
<dbReference type="GO" id="GO:0046872">
    <property type="term" value="F:metal ion binding"/>
    <property type="evidence" value="ECO:0007669"/>
    <property type="project" value="UniProtKB-KW"/>
</dbReference>
<dbReference type="AlphaFoldDB" id="A0A165KT92"/>
<organism evidence="5 6">
    <name type="scientific">Exidia glandulosa HHB12029</name>
    <dbReference type="NCBI Taxonomy" id="1314781"/>
    <lineage>
        <taxon>Eukaryota</taxon>
        <taxon>Fungi</taxon>
        <taxon>Dikarya</taxon>
        <taxon>Basidiomycota</taxon>
        <taxon>Agaricomycotina</taxon>
        <taxon>Agaricomycetes</taxon>
        <taxon>Auriculariales</taxon>
        <taxon>Exidiaceae</taxon>
        <taxon>Exidia</taxon>
    </lineage>
</organism>
<evidence type="ECO:0000313" key="5">
    <source>
        <dbReference type="EMBL" id="KZV96850.1"/>
    </source>
</evidence>
<dbReference type="Pfam" id="PF13578">
    <property type="entry name" value="Methyltransf_24"/>
    <property type="match status" value="1"/>
</dbReference>
<keyword evidence="6" id="KW-1185">Reference proteome</keyword>
<dbReference type="GO" id="GO:0016757">
    <property type="term" value="F:glycosyltransferase activity"/>
    <property type="evidence" value="ECO:0007669"/>
    <property type="project" value="UniProtKB-KW"/>
</dbReference>
<evidence type="ECO:0000313" key="6">
    <source>
        <dbReference type="Proteomes" id="UP000077266"/>
    </source>
</evidence>
<accession>A0A165KT92</accession>
<dbReference type="SUPFAM" id="SSF53335">
    <property type="entry name" value="S-adenosyl-L-methionine-dependent methyltransferases"/>
    <property type="match status" value="1"/>
</dbReference>
<gene>
    <name evidence="5" type="ORF">EXIGLDRAFT_833272</name>
</gene>
<dbReference type="InParanoid" id="A0A165KT92"/>
<keyword evidence="2" id="KW-0328">Glycosyltransferase</keyword>
<evidence type="ECO:0000256" key="4">
    <source>
        <dbReference type="ARBA" id="ARBA00022723"/>
    </source>
</evidence>
<evidence type="ECO:0000256" key="1">
    <source>
        <dbReference type="ARBA" id="ARBA00006351"/>
    </source>
</evidence>
<comment type="similarity">
    <text evidence="1">Belongs to the glycosyltransferase 8 family.</text>
</comment>
<proteinExistence type="inferred from homology"/>
<evidence type="ECO:0000256" key="3">
    <source>
        <dbReference type="ARBA" id="ARBA00022679"/>
    </source>
</evidence>
<sequence>MPEIDEYQFTSSQDWFSHNVAVWGPLLTQLKTSLPSDRAPRALEIGSWEGRSATYLLRTLCTAPSSLLVCVDHFDLMRTEAGKQRRARLEHNLTVASGGVPRYRVMEDFSVPALMRLLEEEIEYSGGFDFVYVDGSHEADDTFLDAELAWRITAQGGLFVFDDYGWETEDPASIHHPKRGIDGFLALHDGQYETVYRGYQVILRRTAAPRIGFLSKSVSSTANELGYGMSVVLCVNEAYAIGAAVAIRSAVECTPNGRITVYVVDCGLADASYERLQQACGSQMGERVTMVRTSLPSHSRALEDPTWAKIDMFALLPVERVLYLDADVLVRKNLSELWSTDLQGRALGAARNIGHPLGHVGVWDEKRPYFNAGVMLLDLARIRQRSTTWSHYSASASRRSSRTRTR</sequence>
<dbReference type="PANTHER" id="PTHR13778:SF47">
    <property type="entry name" value="LIPOPOLYSACCHARIDE 1,3-GALACTOSYLTRANSFERASE"/>
    <property type="match status" value="1"/>
</dbReference>
<dbReference type="EMBL" id="KV425937">
    <property type="protein sequence ID" value="KZV96850.1"/>
    <property type="molecule type" value="Genomic_DNA"/>
</dbReference>
<dbReference type="Pfam" id="PF01501">
    <property type="entry name" value="Glyco_transf_8"/>
    <property type="match status" value="1"/>
</dbReference>
<name>A0A165KT92_EXIGL</name>
<dbReference type="STRING" id="1314781.A0A165KT92"/>
<keyword evidence="3 5" id="KW-0808">Transferase</keyword>
<dbReference type="InterPro" id="IPR029044">
    <property type="entry name" value="Nucleotide-diphossugar_trans"/>
</dbReference>
<dbReference type="PANTHER" id="PTHR13778">
    <property type="entry name" value="GLYCOSYLTRANSFERASE 8 DOMAIN-CONTAINING PROTEIN"/>
    <property type="match status" value="1"/>
</dbReference>
<dbReference type="Gene3D" id="3.90.550.10">
    <property type="entry name" value="Spore Coat Polysaccharide Biosynthesis Protein SpsA, Chain A"/>
    <property type="match status" value="1"/>
</dbReference>
<dbReference type="Proteomes" id="UP000077266">
    <property type="component" value="Unassembled WGS sequence"/>
</dbReference>
<dbReference type="SUPFAM" id="SSF53448">
    <property type="entry name" value="Nucleotide-diphospho-sugar transferases"/>
    <property type="match status" value="1"/>
</dbReference>
<protein>
    <submittedName>
        <fullName evidence="5">Nucleotide-diphospho-sugar transferase</fullName>
    </submittedName>
</protein>
<dbReference type="Gene3D" id="3.40.50.150">
    <property type="entry name" value="Vaccinia Virus protein VP39"/>
    <property type="match status" value="1"/>
</dbReference>
<dbReference type="InterPro" id="IPR050748">
    <property type="entry name" value="Glycosyltrans_8_dom-fam"/>
</dbReference>
<dbReference type="InterPro" id="IPR029063">
    <property type="entry name" value="SAM-dependent_MTases_sf"/>
</dbReference>
<evidence type="ECO:0000256" key="2">
    <source>
        <dbReference type="ARBA" id="ARBA00022676"/>
    </source>
</evidence>
<dbReference type="InterPro" id="IPR002495">
    <property type="entry name" value="Glyco_trans_8"/>
</dbReference>